<feature type="compositionally biased region" description="Gly residues" evidence="1">
    <location>
        <begin position="372"/>
        <end position="385"/>
    </location>
</feature>
<comment type="caution">
    <text evidence="2">The sequence shown here is derived from an EMBL/GenBank/DDBJ whole genome shotgun (WGS) entry which is preliminary data.</text>
</comment>
<dbReference type="EMBL" id="AGNL01048466">
    <property type="protein sequence ID" value="EJK45506.1"/>
    <property type="molecule type" value="Genomic_DNA"/>
</dbReference>
<proteinExistence type="predicted"/>
<feature type="region of interest" description="Disordered" evidence="1">
    <location>
        <begin position="1"/>
        <end position="392"/>
    </location>
</feature>
<feature type="compositionally biased region" description="Basic and acidic residues" evidence="1">
    <location>
        <begin position="11"/>
        <end position="39"/>
    </location>
</feature>
<gene>
    <name evidence="2" type="ORF">THAOC_35880</name>
</gene>
<feature type="compositionally biased region" description="Basic residues" evidence="1">
    <location>
        <begin position="144"/>
        <end position="153"/>
    </location>
</feature>
<reference evidence="2 3" key="1">
    <citation type="journal article" date="2012" name="Genome Biol.">
        <title>Genome and low-iron response of an oceanic diatom adapted to chronic iron limitation.</title>
        <authorList>
            <person name="Lommer M."/>
            <person name="Specht M."/>
            <person name="Roy A.S."/>
            <person name="Kraemer L."/>
            <person name="Andreson R."/>
            <person name="Gutowska M.A."/>
            <person name="Wolf J."/>
            <person name="Bergner S.V."/>
            <person name="Schilhabel M.B."/>
            <person name="Klostermeier U.C."/>
            <person name="Beiko R.G."/>
            <person name="Rosenstiel P."/>
            <person name="Hippler M."/>
            <person name="Laroche J."/>
        </authorList>
    </citation>
    <scope>NUCLEOTIDE SEQUENCE [LARGE SCALE GENOMIC DNA]</scope>
    <source>
        <strain evidence="2 3">CCMP1005</strain>
    </source>
</reference>
<sequence>RAGRRRGQPHGRGDPCAKSHFTFRDDPGECRGGEWDGTKAKGGPGSAAGSSSAGTPASPSRKLFRDDIDYDVKQTVGPALPDPPPSVAGPRPCLRRAAEERVRRAQDTQRTCREPDQDLLDVRRPPGPGERALRRDRGGEGGRRARPGGRRRGPGPSGLDPAEPVGRPEEPDAHSEPPRHARERLAVRQARRRRGTAGVLHGPTVPVEDVRGTGVHRPERRDDGRPRGGDTGPGAGRRRGGRGGGRPGRRLLRLGPQPVPARGEAQRLRLPSLPRQEPGERVHRGPRAGHRRRPRRRLPPSRLAVPRPGHGGPRPPDAAVEELPPPRVQAPVAPADAPVRDRVVGPGGGPVRLLRAAEPERWGGDRRAARGPAGGAGDGGGGDGGGDGEDADAARCDAETRLAVAGTLQNLSDEPANLIQFTIVRDCIGTIARVANEDVESGEVTDLTQFMAKNALASLSHWFRKIATSGSERIAVGGAGGFPPGGASPGAGGGRRSFSRRGSILWVANTLTLDESKTDSSLVQGLAGGISKNVVLNDG</sequence>
<protein>
    <submittedName>
        <fullName evidence="2">Uncharacterized protein</fullName>
    </submittedName>
</protein>
<feature type="compositionally biased region" description="Low complexity" evidence="1">
    <location>
        <begin position="47"/>
        <end position="60"/>
    </location>
</feature>
<accession>K0R9B1</accession>
<feature type="compositionally biased region" description="Basic and acidic residues" evidence="1">
    <location>
        <begin position="63"/>
        <end position="72"/>
    </location>
</feature>
<feature type="compositionally biased region" description="Basic and acidic residues" evidence="1">
    <location>
        <begin position="96"/>
        <end position="124"/>
    </location>
</feature>
<dbReference type="OrthoDB" id="44068at2759"/>
<evidence type="ECO:0000313" key="2">
    <source>
        <dbReference type="EMBL" id="EJK45506.1"/>
    </source>
</evidence>
<feature type="compositionally biased region" description="Basic and acidic residues" evidence="1">
    <location>
        <begin position="355"/>
        <end position="368"/>
    </location>
</feature>
<feature type="compositionally biased region" description="Basic residues" evidence="1">
    <location>
        <begin position="284"/>
        <end position="299"/>
    </location>
</feature>
<evidence type="ECO:0000313" key="3">
    <source>
        <dbReference type="Proteomes" id="UP000266841"/>
    </source>
</evidence>
<keyword evidence="3" id="KW-1185">Reference proteome</keyword>
<feature type="non-terminal residue" evidence="2">
    <location>
        <position position="1"/>
    </location>
</feature>
<evidence type="ECO:0000256" key="1">
    <source>
        <dbReference type="SAM" id="MobiDB-lite"/>
    </source>
</evidence>
<feature type="compositionally biased region" description="Basic and acidic residues" evidence="1">
    <location>
        <begin position="131"/>
        <end position="143"/>
    </location>
</feature>
<organism evidence="2 3">
    <name type="scientific">Thalassiosira oceanica</name>
    <name type="common">Marine diatom</name>
    <dbReference type="NCBI Taxonomy" id="159749"/>
    <lineage>
        <taxon>Eukaryota</taxon>
        <taxon>Sar</taxon>
        <taxon>Stramenopiles</taxon>
        <taxon>Ochrophyta</taxon>
        <taxon>Bacillariophyta</taxon>
        <taxon>Coscinodiscophyceae</taxon>
        <taxon>Thalassiosirophycidae</taxon>
        <taxon>Thalassiosirales</taxon>
        <taxon>Thalassiosiraceae</taxon>
        <taxon>Thalassiosira</taxon>
    </lineage>
</organism>
<dbReference type="Proteomes" id="UP000266841">
    <property type="component" value="Unassembled WGS sequence"/>
</dbReference>
<name>K0R9B1_THAOC</name>
<feature type="compositionally biased region" description="Basic and acidic residues" evidence="1">
    <location>
        <begin position="166"/>
        <end position="186"/>
    </location>
</feature>
<feature type="compositionally biased region" description="Basic and acidic residues" evidence="1">
    <location>
        <begin position="208"/>
        <end position="228"/>
    </location>
</feature>
<dbReference type="AlphaFoldDB" id="K0R9B1"/>
<feature type="compositionally biased region" description="Basic residues" evidence="1">
    <location>
        <begin position="236"/>
        <end position="252"/>
    </location>
</feature>